<feature type="transmembrane region" description="Helical" evidence="2">
    <location>
        <begin position="433"/>
        <end position="453"/>
    </location>
</feature>
<organism evidence="3">
    <name type="scientific">Tetraselmis sp. GSL018</name>
    <dbReference type="NCBI Taxonomy" id="582737"/>
    <lineage>
        <taxon>Eukaryota</taxon>
        <taxon>Viridiplantae</taxon>
        <taxon>Chlorophyta</taxon>
        <taxon>core chlorophytes</taxon>
        <taxon>Chlorodendrophyceae</taxon>
        <taxon>Chlorodendrales</taxon>
        <taxon>Chlorodendraceae</taxon>
        <taxon>Tetraselmis</taxon>
    </lineage>
</organism>
<feature type="non-terminal residue" evidence="3">
    <location>
        <position position="586"/>
    </location>
</feature>
<feature type="transmembrane region" description="Helical" evidence="2">
    <location>
        <begin position="492"/>
        <end position="518"/>
    </location>
</feature>
<evidence type="ECO:0000256" key="2">
    <source>
        <dbReference type="SAM" id="Phobius"/>
    </source>
</evidence>
<sequence>MFVQDRAGQWALEYTGQPLQLGAAVAPGGELCIQAWGWSVEYVRAFLRASTELIELTYSTKQSDAASSVTISIPSSVRGHCMLYLLEHGSDERQATAPLLVTDRAEVVSEVAAASRQGLFLHGELCQICHELGCALHPQPGEQSSPGATAQASVSLARCGLKASLRALLGAAAANGPGALREALARAGEPSGPGLLSAAIHSRDKATVHAVLTALESAGLPSGLLIHSGPGGMTPLHQAAMARSRAVLSLLLSHEPAAYAAWDSLRAGPCYLTPQELFLRNGDPPLRGEFAPPSQGSPRMAEARVSDSSAAAASDRSDEATSRWELSGQEWGSSVVPALCRPTVALASAAACLALTVGLAGIDPRRAVQITAVLALLLHGLVPLAHRFCYRLSLRRVREAASLRGLEVTRSFTFLSRDAQQQFDRFAAQGSRALLEAAIAGVLMTGFQIMPIVHIHKHRGVLCGSFLLPALLTVPLYVPLRTAAQASGRRQAAMWISFAMDLHTSIFTVLPTVAAWIARDPRCQISPPLVDPESAGYLLFGAFLKSMGSLCQAHLTTSPIQWAFLTRPVQLLIFVVGTTMESSFLS</sequence>
<accession>A0A061RNA7</accession>
<keyword evidence="2" id="KW-0812">Transmembrane</keyword>
<name>A0A061RNA7_9CHLO</name>
<gene>
    <name evidence="3" type="ORF">TSPGSL018_459</name>
</gene>
<evidence type="ECO:0000313" key="3">
    <source>
        <dbReference type="EMBL" id="JAC72110.1"/>
    </source>
</evidence>
<feature type="transmembrane region" description="Helical" evidence="2">
    <location>
        <begin position="459"/>
        <end position="480"/>
    </location>
</feature>
<keyword evidence="2" id="KW-1133">Transmembrane helix</keyword>
<feature type="transmembrane region" description="Helical" evidence="2">
    <location>
        <begin position="368"/>
        <end position="389"/>
    </location>
</feature>
<protein>
    <submittedName>
        <fullName evidence="3">Uncharacterized protein</fullName>
    </submittedName>
</protein>
<evidence type="ECO:0000256" key="1">
    <source>
        <dbReference type="SAM" id="MobiDB-lite"/>
    </source>
</evidence>
<reference evidence="3" key="1">
    <citation type="submission" date="2014-05" db="EMBL/GenBank/DDBJ databases">
        <title>The transcriptome of the halophilic microalga Tetraselmis sp. GSL018 isolated from the Great Salt Lake, Utah.</title>
        <authorList>
            <person name="Jinkerson R.E."/>
            <person name="D'Adamo S."/>
            <person name="Posewitz M.C."/>
        </authorList>
    </citation>
    <scope>NUCLEOTIDE SEQUENCE</scope>
    <source>
        <strain evidence="3">GSL018</strain>
    </source>
</reference>
<feature type="region of interest" description="Disordered" evidence="1">
    <location>
        <begin position="283"/>
        <end position="323"/>
    </location>
</feature>
<proteinExistence type="predicted"/>
<dbReference type="EMBL" id="GBEZ01013921">
    <property type="protein sequence ID" value="JAC72110.1"/>
    <property type="molecule type" value="Transcribed_RNA"/>
</dbReference>
<keyword evidence="2" id="KW-0472">Membrane</keyword>
<dbReference type="AlphaFoldDB" id="A0A061RNA7"/>